<comment type="caution">
    <text evidence="1">The sequence shown here is derived from an EMBL/GenBank/DDBJ whole genome shotgun (WGS) entry which is preliminary data.</text>
</comment>
<dbReference type="EMBL" id="CAKASE010000080">
    <property type="protein sequence ID" value="CAG9581147.1"/>
    <property type="molecule type" value="Genomic_DNA"/>
</dbReference>
<accession>A0A8J2WBL9</accession>
<organism evidence="1 2">
    <name type="scientific">Danaus chrysippus</name>
    <name type="common">African queen</name>
    <dbReference type="NCBI Taxonomy" id="151541"/>
    <lineage>
        <taxon>Eukaryota</taxon>
        <taxon>Metazoa</taxon>
        <taxon>Ecdysozoa</taxon>
        <taxon>Arthropoda</taxon>
        <taxon>Hexapoda</taxon>
        <taxon>Insecta</taxon>
        <taxon>Pterygota</taxon>
        <taxon>Neoptera</taxon>
        <taxon>Endopterygota</taxon>
        <taxon>Lepidoptera</taxon>
        <taxon>Glossata</taxon>
        <taxon>Ditrysia</taxon>
        <taxon>Papilionoidea</taxon>
        <taxon>Nymphalidae</taxon>
        <taxon>Danainae</taxon>
        <taxon>Danaini</taxon>
        <taxon>Danaina</taxon>
        <taxon>Danaus</taxon>
        <taxon>Anosia</taxon>
    </lineage>
</organism>
<keyword evidence="2" id="KW-1185">Reference proteome</keyword>
<dbReference type="Proteomes" id="UP000789524">
    <property type="component" value="Unassembled WGS sequence"/>
</dbReference>
<reference evidence="1" key="1">
    <citation type="submission" date="2021-09" db="EMBL/GenBank/DDBJ databases">
        <authorList>
            <person name="Martin H S."/>
        </authorList>
    </citation>
    <scope>NUCLEOTIDE SEQUENCE</scope>
</reference>
<name>A0A8J2WBL9_9NEOP</name>
<protein>
    <submittedName>
        <fullName evidence="1">(African queen) hypothetical protein</fullName>
    </submittedName>
</protein>
<evidence type="ECO:0000313" key="2">
    <source>
        <dbReference type="Proteomes" id="UP000789524"/>
    </source>
</evidence>
<gene>
    <name evidence="1" type="ORF">DCHRY22_LOCUS13811</name>
</gene>
<proteinExistence type="predicted"/>
<sequence length="125" mass="13841">MHFKHKHSAGADNVASIDVRVVLRLVCRAVCRVSCVVCGCWTRTDRYSPASDARGVSVLILTPAALPSATRCAPSQATCVVLLAARYPRNDMPRYQRTAFACLTFTLDTDFIVDLQTLTSKLRYF</sequence>
<dbReference type="AlphaFoldDB" id="A0A8J2WBL9"/>
<evidence type="ECO:0000313" key="1">
    <source>
        <dbReference type="EMBL" id="CAG9581147.1"/>
    </source>
</evidence>